<protein>
    <submittedName>
        <fullName evidence="2">Uncharacterized protein</fullName>
    </submittedName>
</protein>
<organism evidence="2 3">
    <name type="scientific">Willisornis vidua</name>
    <name type="common">Xingu scale-backed antbird</name>
    <dbReference type="NCBI Taxonomy" id="1566151"/>
    <lineage>
        <taxon>Eukaryota</taxon>
        <taxon>Metazoa</taxon>
        <taxon>Chordata</taxon>
        <taxon>Craniata</taxon>
        <taxon>Vertebrata</taxon>
        <taxon>Euteleostomi</taxon>
        <taxon>Archelosauria</taxon>
        <taxon>Archosauria</taxon>
        <taxon>Dinosauria</taxon>
        <taxon>Saurischia</taxon>
        <taxon>Theropoda</taxon>
        <taxon>Coelurosauria</taxon>
        <taxon>Aves</taxon>
        <taxon>Neognathae</taxon>
        <taxon>Neoaves</taxon>
        <taxon>Telluraves</taxon>
        <taxon>Australaves</taxon>
        <taxon>Passeriformes</taxon>
        <taxon>Thamnophilidae</taxon>
        <taxon>Willisornis</taxon>
    </lineage>
</organism>
<evidence type="ECO:0000313" key="3">
    <source>
        <dbReference type="Proteomes" id="UP001145742"/>
    </source>
</evidence>
<sequence>MNPCGPPEEHEELSLVSSQFLMAGLGTGGSQHSIQNILELEVPPEPHPESVPGKGWPRPAPPERRNFCWKQELGRGRLQGQFAQLGLQMGPRRQSQAAPDPNLQLTSTKNLGHGPSSTSLASTFLQQDIQGQEQSLGWEEASGHTWMRSSEG</sequence>
<proteinExistence type="predicted"/>
<feature type="compositionally biased region" description="Polar residues" evidence="1">
    <location>
        <begin position="93"/>
        <end position="135"/>
    </location>
</feature>
<feature type="region of interest" description="Disordered" evidence="1">
    <location>
        <begin position="43"/>
        <end position="63"/>
    </location>
</feature>
<gene>
    <name evidence="2" type="ORF">WISP_28072</name>
</gene>
<feature type="region of interest" description="Disordered" evidence="1">
    <location>
        <begin position="87"/>
        <end position="152"/>
    </location>
</feature>
<dbReference type="Proteomes" id="UP001145742">
    <property type="component" value="Unassembled WGS sequence"/>
</dbReference>
<comment type="caution">
    <text evidence="2">The sequence shown here is derived from an EMBL/GenBank/DDBJ whole genome shotgun (WGS) entry which is preliminary data.</text>
</comment>
<evidence type="ECO:0000313" key="2">
    <source>
        <dbReference type="EMBL" id="KAJ7424588.1"/>
    </source>
</evidence>
<accession>A0ABQ9DQK5</accession>
<dbReference type="EMBL" id="WHWB01032651">
    <property type="protein sequence ID" value="KAJ7424588.1"/>
    <property type="molecule type" value="Genomic_DNA"/>
</dbReference>
<evidence type="ECO:0000256" key="1">
    <source>
        <dbReference type="SAM" id="MobiDB-lite"/>
    </source>
</evidence>
<name>A0ABQ9DQK5_9PASS</name>
<reference evidence="2" key="1">
    <citation type="submission" date="2019-10" db="EMBL/GenBank/DDBJ databases">
        <authorList>
            <person name="Soares A.E.R."/>
            <person name="Aleixo A."/>
            <person name="Schneider P."/>
            <person name="Miyaki C.Y."/>
            <person name="Schneider M.P."/>
            <person name="Mello C."/>
            <person name="Vasconcelos A.T.R."/>
        </authorList>
    </citation>
    <scope>NUCLEOTIDE SEQUENCE</scope>
    <source>
        <tissue evidence="2">Muscle</tissue>
    </source>
</reference>
<keyword evidence="3" id="KW-1185">Reference proteome</keyword>